<dbReference type="EMBL" id="QEXV01000003">
    <property type="protein sequence ID" value="PWE17649.1"/>
    <property type="molecule type" value="Genomic_DNA"/>
</dbReference>
<proteinExistence type="predicted"/>
<dbReference type="AlphaFoldDB" id="A0A2U2BUI7"/>
<dbReference type="OrthoDB" id="7171960at2"/>
<evidence type="ECO:0008006" key="3">
    <source>
        <dbReference type="Google" id="ProtNLM"/>
    </source>
</evidence>
<gene>
    <name evidence="1" type="ORF">DDZ18_08295</name>
</gene>
<accession>A0A2U2BUI7</accession>
<comment type="caution">
    <text evidence="1">The sequence shown here is derived from an EMBL/GenBank/DDBJ whole genome shotgun (WGS) entry which is preliminary data.</text>
</comment>
<organism evidence="1 2">
    <name type="scientific">Marinicauda salina</name>
    <dbReference type="NCBI Taxonomy" id="2135793"/>
    <lineage>
        <taxon>Bacteria</taxon>
        <taxon>Pseudomonadati</taxon>
        <taxon>Pseudomonadota</taxon>
        <taxon>Alphaproteobacteria</taxon>
        <taxon>Maricaulales</taxon>
        <taxon>Maricaulaceae</taxon>
        <taxon>Marinicauda</taxon>
    </lineage>
</organism>
<protein>
    <recommendedName>
        <fullName evidence="3">Lipoprotein</fullName>
    </recommendedName>
</protein>
<dbReference type="Proteomes" id="UP000245168">
    <property type="component" value="Unassembled WGS sequence"/>
</dbReference>
<evidence type="ECO:0000313" key="2">
    <source>
        <dbReference type="Proteomes" id="UP000245168"/>
    </source>
</evidence>
<dbReference type="RefSeq" id="WP_109252880.1">
    <property type="nucleotide sequence ID" value="NZ_QEXV01000003.1"/>
</dbReference>
<reference evidence="2" key="1">
    <citation type="submission" date="2018-05" db="EMBL/GenBank/DDBJ databases">
        <authorList>
            <person name="Liu B.-T."/>
        </authorList>
    </citation>
    <scope>NUCLEOTIDE SEQUENCE [LARGE SCALE GENOMIC DNA]</scope>
    <source>
        <strain evidence="2">WD6-1</strain>
    </source>
</reference>
<dbReference type="PROSITE" id="PS51257">
    <property type="entry name" value="PROKAR_LIPOPROTEIN"/>
    <property type="match status" value="1"/>
</dbReference>
<keyword evidence="2" id="KW-1185">Reference proteome</keyword>
<sequence length="189" mass="20863">MRLAACLAAALALTGCQTVRDTLGSPEPNPGPCPNALSLYDAHRLVEIEGDDPVFENVGFTGEILDVASRCRYTDRQASPIDVSMAIRFAFGRGPAAEGREHTYNYFVTVTRRDTAVIDKQVFPITVRFDRDEDRVLVTEEFDSIRIPRAEADTSGANFEIIVGFELTDEQLEFNRSGLRFRVDAGQGG</sequence>
<name>A0A2U2BUI7_9PROT</name>
<evidence type="ECO:0000313" key="1">
    <source>
        <dbReference type="EMBL" id="PWE17649.1"/>
    </source>
</evidence>